<dbReference type="Pfam" id="PF00588">
    <property type="entry name" value="SpoU_methylase"/>
    <property type="match status" value="1"/>
</dbReference>
<dbReference type="Gene3D" id="3.40.1280.10">
    <property type="match status" value="1"/>
</dbReference>
<sequence length="198" mass="21719">MNLQTSGRNLSAHSSSDPTATSSWNVQQSGARRQDKAPDLHVVLVHPEIPGNTGTIARTCAATAIGLHLVKPLGFEIDSTRLKRAGLDYWDYVVVKVHDDWQELLKYFQELPGPKRMHAFTKFATQSYSLPGTYQHGDWLLFGAETTGLPAEVRKDALASGGAELKIPIQETHVRSLNLAVAASVALYEGVRQLDPDM</sequence>
<evidence type="ECO:0000313" key="8">
    <source>
        <dbReference type="EMBL" id="KAK9809737.1"/>
    </source>
</evidence>
<dbReference type="GO" id="GO:0008173">
    <property type="term" value="F:RNA methyltransferase activity"/>
    <property type="evidence" value="ECO:0007669"/>
    <property type="project" value="InterPro"/>
</dbReference>
<comment type="caution">
    <text evidence="8">The sequence shown here is derived from an EMBL/GenBank/DDBJ whole genome shotgun (WGS) entry which is preliminary data.</text>
</comment>
<dbReference type="AlphaFoldDB" id="A0AAW1PMH2"/>
<accession>A0AAW1PMH2</accession>
<proteinExistence type="inferred from homology"/>
<dbReference type="PANTHER" id="PTHR42971:SF1">
    <property type="entry name" value="TRNA (CYTIDINE(34)-2'-O)-METHYLTRANSFERASE"/>
    <property type="match status" value="1"/>
</dbReference>
<dbReference type="GO" id="GO:0003723">
    <property type="term" value="F:RNA binding"/>
    <property type="evidence" value="ECO:0007669"/>
    <property type="project" value="InterPro"/>
</dbReference>
<name>A0AAW1PMH2_9CHLO</name>
<dbReference type="GO" id="GO:0042802">
    <property type="term" value="F:identical protein binding"/>
    <property type="evidence" value="ECO:0007669"/>
    <property type="project" value="UniProtKB-ARBA"/>
</dbReference>
<dbReference type="InterPro" id="IPR001537">
    <property type="entry name" value="SpoU_MeTrfase"/>
</dbReference>
<dbReference type="InterPro" id="IPR029026">
    <property type="entry name" value="tRNA_m1G_MTases_N"/>
</dbReference>
<gene>
    <name evidence="8" type="ORF">WJX73_001312</name>
</gene>
<protein>
    <recommendedName>
        <fullName evidence="7">tRNA/rRNA methyltransferase SpoU type domain-containing protein</fullName>
    </recommendedName>
</protein>
<feature type="domain" description="tRNA/rRNA methyltransferase SpoU type" evidence="7">
    <location>
        <begin position="40"/>
        <end position="188"/>
    </location>
</feature>
<dbReference type="Proteomes" id="UP001465755">
    <property type="component" value="Unassembled WGS sequence"/>
</dbReference>
<organism evidence="8 9">
    <name type="scientific">Symbiochloris irregularis</name>
    <dbReference type="NCBI Taxonomy" id="706552"/>
    <lineage>
        <taxon>Eukaryota</taxon>
        <taxon>Viridiplantae</taxon>
        <taxon>Chlorophyta</taxon>
        <taxon>core chlorophytes</taxon>
        <taxon>Trebouxiophyceae</taxon>
        <taxon>Trebouxiales</taxon>
        <taxon>Trebouxiaceae</taxon>
        <taxon>Symbiochloris</taxon>
    </lineage>
</organism>
<evidence type="ECO:0000256" key="5">
    <source>
        <dbReference type="ARBA" id="ARBA00022694"/>
    </source>
</evidence>
<reference evidence="8 9" key="1">
    <citation type="journal article" date="2024" name="Nat. Commun.">
        <title>Phylogenomics reveals the evolutionary origins of lichenization in chlorophyte algae.</title>
        <authorList>
            <person name="Puginier C."/>
            <person name="Libourel C."/>
            <person name="Otte J."/>
            <person name="Skaloud P."/>
            <person name="Haon M."/>
            <person name="Grisel S."/>
            <person name="Petersen M."/>
            <person name="Berrin J.G."/>
            <person name="Delaux P.M."/>
            <person name="Dal Grande F."/>
            <person name="Keller J."/>
        </authorList>
    </citation>
    <scope>NUCLEOTIDE SEQUENCE [LARGE SCALE GENOMIC DNA]</scope>
    <source>
        <strain evidence="8 9">SAG 2036</strain>
    </source>
</reference>
<dbReference type="SUPFAM" id="SSF75217">
    <property type="entry name" value="alpha/beta knot"/>
    <property type="match status" value="1"/>
</dbReference>
<evidence type="ECO:0000256" key="2">
    <source>
        <dbReference type="ARBA" id="ARBA00022603"/>
    </source>
</evidence>
<feature type="region of interest" description="Disordered" evidence="6">
    <location>
        <begin position="1"/>
        <end position="35"/>
    </location>
</feature>
<dbReference type="CDD" id="cd18094">
    <property type="entry name" value="SpoU-like_TrmL"/>
    <property type="match status" value="1"/>
</dbReference>
<feature type="compositionally biased region" description="Polar residues" evidence="6">
    <location>
        <begin position="1"/>
        <end position="31"/>
    </location>
</feature>
<keyword evidence="9" id="KW-1185">Reference proteome</keyword>
<evidence type="ECO:0000256" key="6">
    <source>
        <dbReference type="SAM" id="MobiDB-lite"/>
    </source>
</evidence>
<dbReference type="PANTHER" id="PTHR42971">
    <property type="entry name" value="TRNA (CYTIDINE(34)-2'-O)-METHYLTRANSFERASE"/>
    <property type="match status" value="1"/>
</dbReference>
<dbReference type="InterPro" id="IPR016914">
    <property type="entry name" value="TrmL"/>
</dbReference>
<evidence type="ECO:0000256" key="1">
    <source>
        <dbReference type="ARBA" id="ARBA00022490"/>
    </source>
</evidence>
<dbReference type="InterPro" id="IPR029028">
    <property type="entry name" value="Alpha/beta_knot_MTases"/>
</dbReference>
<keyword evidence="1" id="KW-0963">Cytoplasm</keyword>
<dbReference type="HAMAP" id="MF_01885">
    <property type="entry name" value="tRNA_methyltr_TrmL"/>
    <property type="match status" value="1"/>
</dbReference>
<keyword evidence="4" id="KW-0949">S-adenosyl-L-methionine</keyword>
<evidence type="ECO:0000256" key="4">
    <source>
        <dbReference type="ARBA" id="ARBA00022691"/>
    </source>
</evidence>
<dbReference type="FunFam" id="3.40.1280.10:FF:000002">
    <property type="entry name" value="Peptidylprolyl isomerase"/>
    <property type="match status" value="1"/>
</dbReference>
<keyword evidence="2" id="KW-0489">Methyltransferase</keyword>
<evidence type="ECO:0000313" key="9">
    <source>
        <dbReference type="Proteomes" id="UP001465755"/>
    </source>
</evidence>
<evidence type="ECO:0000256" key="3">
    <source>
        <dbReference type="ARBA" id="ARBA00022679"/>
    </source>
</evidence>
<dbReference type="GO" id="GO:0002130">
    <property type="term" value="P:wobble position ribose methylation"/>
    <property type="evidence" value="ECO:0007669"/>
    <property type="project" value="TreeGrafter"/>
</dbReference>
<dbReference type="EMBL" id="JALJOQ010000016">
    <property type="protein sequence ID" value="KAK9809737.1"/>
    <property type="molecule type" value="Genomic_DNA"/>
</dbReference>
<keyword evidence="3" id="KW-0808">Transferase</keyword>
<evidence type="ECO:0000259" key="7">
    <source>
        <dbReference type="Pfam" id="PF00588"/>
    </source>
</evidence>
<keyword evidence="5" id="KW-0819">tRNA processing</keyword>